<name>A0A183CM65_GLOPA</name>
<accession>A0A183CM65</accession>
<dbReference type="Proteomes" id="UP000050741">
    <property type="component" value="Unassembled WGS sequence"/>
</dbReference>
<dbReference type="Gene3D" id="3.30.460.10">
    <property type="entry name" value="Beta Polymerase, domain 2"/>
    <property type="match status" value="1"/>
</dbReference>
<reference evidence="1" key="2">
    <citation type="submission" date="2014-05" db="EMBL/GenBank/DDBJ databases">
        <title>The genome and life-stage specific transcriptomes of Globodera pallida elucidate key aspects of plant parasitism by a cyst nematode.</title>
        <authorList>
            <person name="Cotton J.A."/>
            <person name="Lilley C.J."/>
            <person name="Jones L.M."/>
            <person name="Kikuchi T."/>
            <person name="Reid A.J."/>
            <person name="Thorpe P."/>
            <person name="Tsai I.J."/>
            <person name="Beasley H."/>
            <person name="Blok V."/>
            <person name="Cock P.J.A."/>
            <person name="Van den Akker S.E."/>
            <person name="Holroyd N."/>
            <person name="Hunt M."/>
            <person name="Mantelin S."/>
            <person name="Naghra H."/>
            <person name="Pain A."/>
            <person name="Palomares-Rius J.E."/>
            <person name="Zarowiecki M."/>
            <person name="Berriman M."/>
            <person name="Jones J.T."/>
            <person name="Urwin P.E."/>
        </authorList>
    </citation>
    <scope>NUCLEOTIDE SEQUENCE [LARGE SCALE GENOMIC DNA]</scope>
    <source>
        <strain evidence="1">Lindley</strain>
    </source>
</reference>
<evidence type="ECO:0000313" key="2">
    <source>
        <dbReference type="WBParaSite" id="GPLIN_001397100"/>
    </source>
</evidence>
<evidence type="ECO:0000313" key="1">
    <source>
        <dbReference type="Proteomes" id="UP000050741"/>
    </source>
</evidence>
<reference evidence="1" key="1">
    <citation type="submission" date="2013-12" db="EMBL/GenBank/DDBJ databases">
        <authorList>
            <person name="Aslett M."/>
        </authorList>
    </citation>
    <scope>NUCLEOTIDE SEQUENCE [LARGE SCALE GENOMIC DNA]</scope>
    <source>
        <strain evidence="1">Lindley</strain>
    </source>
</reference>
<proteinExistence type="predicted"/>
<dbReference type="WBParaSite" id="GPLIN_001397100">
    <property type="protein sequence ID" value="GPLIN_001397100"/>
    <property type="gene ID" value="GPLIN_001397100"/>
</dbReference>
<dbReference type="SUPFAM" id="SSF81631">
    <property type="entry name" value="PAP/OAS1 substrate-binding domain"/>
    <property type="match status" value="1"/>
</dbReference>
<dbReference type="PANTHER" id="PTHR10682">
    <property type="entry name" value="POLY A POLYMERASE"/>
    <property type="match status" value="1"/>
</dbReference>
<keyword evidence="1" id="KW-1185">Reference proteome</keyword>
<dbReference type="AlphaFoldDB" id="A0A183CM65"/>
<sequence>MLLKKVEAMNIVLKQQQIGNPIICESNQYNLIRTNPANRQNDVHLSNGKWVKKVANFKQPLLLTNGSHLMSSDLDSSDLDLICVVPDQIHLFIFYGENDTTLYSMLRKELIDAKLSWIAGKVPLIRIEFGQIEVDLLLVPLPIKYLTGKAAASKLESDQSIKVWAKNRLIYSGIFGYFNGATLAVM</sequence>
<dbReference type="GO" id="GO:0005634">
    <property type="term" value="C:nucleus"/>
    <property type="evidence" value="ECO:0007669"/>
    <property type="project" value="TreeGrafter"/>
</dbReference>
<dbReference type="GO" id="GO:1990817">
    <property type="term" value="F:poly(A) RNA polymerase activity"/>
    <property type="evidence" value="ECO:0007669"/>
    <property type="project" value="TreeGrafter"/>
</dbReference>
<dbReference type="SUPFAM" id="SSF81301">
    <property type="entry name" value="Nucleotidyltransferase"/>
    <property type="match status" value="1"/>
</dbReference>
<protein>
    <submittedName>
        <fullName evidence="2">PAP_central domain-containing protein</fullName>
    </submittedName>
</protein>
<reference evidence="2" key="3">
    <citation type="submission" date="2016-06" db="UniProtKB">
        <authorList>
            <consortium name="WormBaseParasite"/>
        </authorList>
    </citation>
    <scope>IDENTIFICATION</scope>
</reference>
<organism evidence="1 2">
    <name type="scientific">Globodera pallida</name>
    <name type="common">Potato cyst nematode worm</name>
    <name type="synonym">Heterodera pallida</name>
    <dbReference type="NCBI Taxonomy" id="36090"/>
    <lineage>
        <taxon>Eukaryota</taxon>
        <taxon>Metazoa</taxon>
        <taxon>Ecdysozoa</taxon>
        <taxon>Nematoda</taxon>
        <taxon>Chromadorea</taxon>
        <taxon>Rhabditida</taxon>
        <taxon>Tylenchina</taxon>
        <taxon>Tylenchomorpha</taxon>
        <taxon>Tylenchoidea</taxon>
        <taxon>Heteroderidae</taxon>
        <taxon>Heteroderinae</taxon>
        <taxon>Globodera</taxon>
    </lineage>
</organism>
<dbReference type="PANTHER" id="PTHR10682:SF10">
    <property type="entry name" value="POLYNUCLEOTIDE ADENYLYLTRANSFERASE"/>
    <property type="match status" value="1"/>
</dbReference>
<dbReference type="InterPro" id="IPR043519">
    <property type="entry name" value="NT_sf"/>
</dbReference>